<dbReference type="PANTHER" id="PTHR21496:SF0">
    <property type="entry name" value="RIESKE DOMAIN-CONTAINING PROTEIN"/>
    <property type="match status" value="1"/>
</dbReference>
<dbReference type="InterPro" id="IPR036922">
    <property type="entry name" value="Rieske_2Fe-2S_sf"/>
</dbReference>
<evidence type="ECO:0000256" key="1">
    <source>
        <dbReference type="ARBA" id="ARBA00022714"/>
    </source>
</evidence>
<evidence type="ECO:0000313" key="8">
    <source>
        <dbReference type="Proteomes" id="UP001321749"/>
    </source>
</evidence>
<organism evidence="7 8">
    <name type="scientific">Cladorrhinum samala</name>
    <dbReference type="NCBI Taxonomy" id="585594"/>
    <lineage>
        <taxon>Eukaryota</taxon>
        <taxon>Fungi</taxon>
        <taxon>Dikarya</taxon>
        <taxon>Ascomycota</taxon>
        <taxon>Pezizomycotina</taxon>
        <taxon>Sordariomycetes</taxon>
        <taxon>Sordariomycetidae</taxon>
        <taxon>Sordariales</taxon>
        <taxon>Podosporaceae</taxon>
        <taxon>Cladorrhinum</taxon>
    </lineage>
</organism>
<evidence type="ECO:0000256" key="4">
    <source>
        <dbReference type="ARBA" id="ARBA00023014"/>
    </source>
</evidence>
<keyword evidence="8" id="KW-1185">Reference proteome</keyword>
<keyword evidence="2" id="KW-0479">Metal-binding</keyword>
<dbReference type="CDD" id="cd03467">
    <property type="entry name" value="Rieske"/>
    <property type="match status" value="1"/>
</dbReference>
<evidence type="ECO:0000256" key="3">
    <source>
        <dbReference type="ARBA" id="ARBA00023004"/>
    </source>
</evidence>
<dbReference type="PANTHER" id="PTHR21496">
    <property type="entry name" value="FERREDOXIN-RELATED"/>
    <property type="match status" value="1"/>
</dbReference>
<dbReference type="InterPro" id="IPR017941">
    <property type="entry name" value="Rieske_2Fe-2S"/>
</dbReference>
<dbReference type="Pfam" id="PF00355">
    <property type="entry name" value="Rieske"/>
    <property type="match status" value="1"/>
</dbReference>
<accession>A0AAV9HR12</accession>
<feature type="domain" description="Rieske" evidence="6">
    <location>
        <begin position="71"/>
        <end position="161"/>
    </location>
</feature>
<gene>
    <name evidence="7" type="ORF">QBC42DRAFT_199537</name>
</gene>
<dbReference type="Gene3D" id="2.102.10.10">
    <property type="entry name" value="Rieske [2Fe-2S] iron-sulphur domain"/>
    <property type="match status" value="1"/>
</dbReference>
<keyword evidence="1" id="KW-0001">2Fe-2S</keyword>
<comment type="cofactor">
    <cofactor evidence="5">
        <name>[2Fe-2S] cluster</name>
        <dbReference type="ChEBI" id="CHEBI:190135"/>
    </cofactor>
</comment>
<evidence type="ECO:0000259" key="6">
    <source>
        <dbReference type="PROSITE" id="PS51296"/>
    </source>
</evidence>
<evidence type="ECO:0000256" key="5">
    <source>
        <dbReference type="ARBA" id="ARBA00034078"/>
    </source>
</evidence>
<comment type="caution">
    <text evidence="7">The sequence shown here is derived from an EMBL/GenBank/DDBJ whole genome shotgun (WGS) entry which is preliminary data.</text>
</comment>
<reference evidence="7" key="1">
    <citation type="journal article" date="2023" name="Mol. Phylogenet. Evol.">
        <title>Genome-scale phylogeny and comparative genomics of the fungal order Sordariales.</title>
        <authorList>
            <person name="Hensen N."/>
            <person name="Bonometti L."/>
            <person name="Westerberg I."/>
            <person name="Brannstrom I.O."/>
            <person name="Guillou S."/>
            <person name="Cros-Aarteil S."/>
            <person name="Calhoun S."/>
            <person name="Haridas S."/>
            <person name="Kuo A."/>
            <person name="Mondo S."/>
            <person name="Pangilinan J."/>
            <person name="Riley R."/>
            <person name="LaButti K."/>
            <person name="Andreopoulos B."/>
            <person name="Lipzen A."/>
            <person name="Chen C."/>
            <person name="Yan M."/>
            <person name="Daum C."/>
            <person name="Ng V."/>
            <person name="Clum A."/>
            <person name="Steindorff A."/>
            <person name="Ohm R.A."/>
            <person name="Martin F."/>
            <person name="Silar P."/>
            <person name="Natvig D.O."/>
            <person name="Lalanne C."/>
            <person name="Gautier V."/>
            <person name="Ament-Velasquez S.L."/>
            <person name="Kruys A."/>
            <person name="Hutchinson M.I."/>
            <person name="Powell A.J."/>
            <person name="Barry K."/>
            <person name="Miller A.N."/>
            <person name="Grigoriev I.V."/>
            <person name="Debuchy R."/>
            <person name="Gladieux P."/>
            <person name="Hiltunen Thoren M."/>
            <person name="Johannesson H."/>
        </authorList>
    </citation>
    <scope>NUCLEOTIDE SEQUENCE</scope>
    <source>
        <strain evidence="7">PSN324</strain>
    </source>
</reference>
<keyword evidence="4" id="KW-0411">Iron-sulfur</keyword>
<dbReference type="PROSITE" id="PS51296">
    <property type="entry name" value="RIESKE"/>
    <property type="match status" value="1"/>
</dbReference>
<dbReference type="Proteomes" id="UP001321749">
    <property type="component" value="Unassembled WGS sequence"/>
</dbReference>
<name>A0AAV9HR12_9PEZI</name>
<keyword evidence="3" id="KW-0408">Iron</keyword>
<dbReference type="GO" id="GO:0046872">
    <property type="term" value="F:metal ion binding"/>
    <property type="evidence" value="ECO:0007669"/>
    <property type="project" value="UniProtKB-KW"/>
</dbReference>
<dbReference type="EMBL" id="MU864962">
    <property type="protein sequence ID" value="KAK4463197.1"/>
    <property type="molecule type" value="Genomic_DNA"/>
</dbReference>
<dbReference type="SUPFAM" id="SSF50022">
    <property type="entry name" value="ISP domain"/>
    <property type="match status" value="1"/>
</dbReference>
<dbReference type="AlphaFoldDB" id="A0AAV9HR12"/>
<sequence>MNFFSAFKTPSRPEAQWFPVGLASSFPDVGADEESEAVTTLSHPRPACNGEAKPGCKAFRIPKTNPSEGSEVPVTEEDVPADLTDQVLVFQRKGKFHAVDHSCPHSSFPLSQATPFDIEDFGIVLSAGITCPKHGWSFDLHSGQADRGTYKLKVWEVQLRDIKDSPEDKEVWVRRKQRMG</sequence>
<evidence type="ECO:0000256" key="2">
    <source>
        <dbReference type="ARBA" id="ARBA00022723"/>
    </source>
</evidence>
<dbReference type="GO" id="GO:0051537">
    <property type="term" value="F:2 iron, 2 sulfur cluster binding"/>
    <property type="evidence" value="ECO:0007669"/>
    <property type="project" value="UniProtKB-KW"/>
</dbReference>
<protein>
    <recommendedName>
        <fullName evidence="6">Rieske domain-containing protein</fullName>
    </recommendedName>
</protein>
<evidence type="ECO:0000313" key="7">
    <source>
        <dbReference type="EMBL" id="KAK4463197.1"/>
    </source>
</evidence>
<reference evidence="7" key="2">
    <citation type="submission" date="2023-06" db="EMBL/GenBank/DDBJ databases">
        <authorList>
            <consortium name="Lawrence Berkeley National Laboratory"/>
            <person name="Mondo S.J."/>
            <person name="Hensen N."/>
            <person name="Bonometti L."/>
            <person name="Westerberg I."/>
            <person name="Brannstrom I.O."/>
            <person name="Guillou S."/>
            <person name="Cros-Aarteil S."/>
            <person name="Calhoun S."/>
            <person name="Haridas S."/>
            <person name="Kuo A."/>
            <person name="Pangilinan J."/>
            <person name="Riley R."/>
            <person name="Labutti K."/>
            <person name="Andreopoulos B."/>
            <person name="Lipzen A."/>
            <person name="Chen C."/>
            <person name="Yanf M."/>
            <person name="Daum C."/>
            <person name="Ng V."/>
            <person name="Clum A."/>
            <person name="Steindorff A."/>
            <person name="Ohm R."/>
            <person name="Martin F."/>
            <person name="Silar P."/>
            <person name="Natvig D."/>
            <person name="Lalanne C."/>
            <person name="Gautier V."/>
            <person name="Ament-Velasquez S.L."/>
            <person name="Kruys A."/>
            <person name="Hutchinson M.I."/>
            <person name="Powell A.J."/>
            <person name="Barry K."/>
            <person name="Miller A.N."/>
            <person name="Grigoriev I.V."/>
            <person name="Debuchy R."/>
            <person name="Gladieux P."/>
            <person name="Thoren M.H."/>
            <person name="Johannesson H."/>
        </authorList>
    </citation>
    <scope>NUCLEOTIDE SEQUENCE</scope>
    <source>
        <strain evidence="7">PSN324</strain>
    </source>
</reference>
<proteinExistence type="predicted"/>